<evidence type="ECO:0000259" key="7">
    <source>
        <dbReference type="Pfam" id="PF07732"/>
    </source>
</evidence>
<dbReference type="InterPro" id="IPR006311">
    <property type="entry name" value="TAT_signal"/>
</dbReference>
<evidence type="ECO:0000256" key="4">
    <source>
        <dbReference type="SAM" id="SignalP"/>
    </source>
</evidence>
<dbReference type="InterPro" id="IPR002355">
    <property type="entry name" value="Cu_oxidase_Cu_BS"/>
</dbReference>
<dbReference type="PROSITE" id="PS00080">
    <property type="entry name" value="MULTICOPPER_OXIDASE2"/>
    <property type="match status" value="1"/>
</dbReference>
<feature type="domain" description="Plastocyanin-like" evidence="5">
    <location>
        <begin position="239"/>
        <end position="329"/>
    </location>
</feature>
<feature type="domain" description="Plastocyanin-like" evidence="6">
    <location>
        <begin position="378"/>
        <end position="488"/>
    </location>
</feature>
<keyword evidence="1" id="KW-0479">Metal-binding</keyword>
<dbReference type="Pfam" id="PF07731">
    <property type="entry name" value="Cu-oxidase_2"/>
    <property type="match status" value="1"/>
</dbReference>
<sequence>MTNLSRRSLLLAGLGVTGAGLLSACSVSQPTGTATTFGTPGPVPTTPGQRVTTASLVAQRTTLDLGGPQVATWAYGDTAPGPIIRATAGDLIRVTLNNQLPADTSIHWHGIALANAADGVPGMTQDPIRPGTSYAYEFVAPDPGTYFYHPHVGVQLDRGLYAPLIVEDPNEPGDYDHEYVVVLDDWVDGTGRTPDEVLEQLIAGGGTAGPGGMGGMDHGSMGMGSGTAPFGDAGDVIYPHYLINGRVPAAPDVFEAKPGQRVRLRIINAGSDTIFTVALGGHRMTVTHSDGFPVQPTETGAFYIGMGERYDVVVTLQDGVFPLVAAPFGKEGQAMALIRTGAGSVPAAAVRPAELTGPVLLGAELMPAESARLASKKPDAVVAFQLNGQMAPYQWGINGAKFGQNDPIMINQGQRVRLNLANMTMMTHPVHIHGHTFGLINSGLRKDTVLLRPMETMAVELQADNPGDWAAHCHNIYHAEAGMMIAMNYRV</sequence>
<organism evidence="8 9">
    <name type="scientific">Ammonicoccus fulvus</name>
    <dbReference type="NCBI Taxonomy" id="3138240"/>
    <lineage>
        <taxon>Bacteria</taxon>
        <taxon>Bacillati</taxon>
        <taxon>Actinomycetota</taxon>
        <taxon>Actinomycetes</taxon>
        <taxon>Propionibacteriales</taxon>
        <taxon>Propionibacteriaceae</taxon>
        <taxon>Ammonicoccus</taxon>
    </lineage>
</organism>
<accession>A0ABZ3FLB0</accession>
<dbReference type="RefSeq" id="WP_425308275.1">
    <property type="nucleotide sequence ID" value="NZ_CP154795.1"/>
</dbReference>
<protein>
    <submittedName>
        <fullName evidence="8">Multicopper oxidase family protein</fullName>
    </submittedName>
</protein>
<dbReference type="InterPro" id="IPR008972">
    <property type="entry name" value="Cupredoxin"/>
</dbReference>
<dbReference type="PROSITE" id="PS51257">
    <property type="entry name" value="PROKAR_LIPOPROTEIN"/>
    <property type="match status" value="1"/>
</dbReference>
<dbReference type="Pfam" id="PF07732">
    <property type="entry name" value="Cu-oxidase_3"/>
    <property type="match status" value="1"/>
</dbReference>
<keyword evidence="3" id="KW-0186">Copper</keyword>
<dbReference type="InterPro" id="IPR034279">
    <property type="entry name" value="CuRO_3_CopA"/>
</dbReference>
<dbReference type="InterPro" id="IPR045087">
    <property type="entry name" value="Cu-oxidase_fam"/>
</dbReference>
<evidence type="ECO:0000256" key="1">
    <source>
        <dbReference type="ARBA" id="ARBA00022723"/>
    </source>
</evidence>
<feature type="signal peptide" evidence="4">
    <location>
        <begin position="1"/>
        <end position="24"/>
    </location>
</feature>
<evidence type="ECO:0000259" key="5">
    <source>
        <dbReference type="Pfam" id="PF00394"/>
    </source>
</evidence>
<keyword evidence="2" id="KW-0560">Oxidoreductase</keyword>
<dbReference type="InterPro" id="IPR011707">
    <property type="entry name" value="Cu-oxidase-like_N"/>
</dbReference>
<dbReference type="InterPro" id="IPR011706">
    <property type="entry name" value="Cu-oxidase_C"/>
</dbReference>
<evidence type="ECO:0000256" key="2">
    <source>
        <dbReference type="ARBA" id="ARBA00023002"/>
    </source>
</evidence>
<dbReference type="Gene3D" id="2.60.40.420">
    <property type="entry name" value="Cupredoxins - blue copper proteins"/>
    <property type="match status" value="3"/>
</dbReference>
<name>A0ABZ3FLB0_9ACTN</name>
<feature type="domain" description="Plastocyanin-like" evidence="7">
    <location>
        <begin position="62"/>
        <end position="170"/>
    </location>
</feature>
<dbReference type="Pfam" id="PF00394">
    <property type="entry name" value="Cu-oxidase"/>
    <property type="match status" value="1"/>
</dbReference>
<dbReference type="PROSITE" id="PS51318">
    <property type="entry name" value="TAT"/>
    <property type="match status" value="1"/>
</dbReference>
<evidence type="ECO:0000256" key="3">
    <source>
        <dbReference type="ARBA" id="ARBA00023008"/>
    </source>
</evidence>
<keyword evidence="4" id="KW-0732">Signal</keyword>
<evidence type="ECO:0000313" key="8">
    <source>
        <dbReference type="EMBL" id="XAN06838.1"/>
    </source>
</evidence>
<reference evidence="8 9" key="1">
    <citation type="submission" date="2024-04" db="EMBL/GenBank/DDBJ databases">
        <title>Isolation of an actinomycete strain from pig manure.</title>
        <authorList>
            <person name="Gong T."/>
            <person name="Yu Z."/>
            <person name="An M."/>
            <person name="Wei C."/>
            <person name="Yang W."/>
            <person name="Liu L."/>
        </authorList>
    </citation>
    <scope>NUCLEOTIDE SEQUENCE [LARGE SCALE GENOMIC DNA]</scope>
    <source>
        <strain evidence="8 9">ZF39</strain>
    </source>
</reference>
<proteinExistence type="predicted"/>
<keyword evidence="9" id="KW-1185">Reference proteome</keyword>
<dbReference type="SUPFAM" id="SSF49503">
    <property type="entry name" value="Cupredoxins"/>
    <property type="match status" value="3"/>
</dbReference>
<dbReference type="EMBL" id="CP154795">
    <property type="protein sequence ID" value="XAN06838.1"/>
    <property type="molecule type" value="Genomic_DNA"/>
</dbReference>
<evidence type="ECO:0000313" key="9">
    <source>
        <dbReference type="Proteomes" id="UP001442841"/>
    </source>
</evidence>
<dbReference type="Proteomes" id="UP001442841">
    <property type="component" value="Chromosome"/>
</dbReference>
<dbReference type="InterPro" id="IPR001117">
    <property type="entry name" value="Cu-oxidase_2nd"/>
</dbReference>
<dbReference type="CDD" id="cd13896">
    <property type="entry name" value="CuRO_3_CopA"/>
    <property type="match status" value="1"/>
</dbReference>
<evidence type="ECO:0000259" key="6">
    <source>
        <dbReference type="Pfam" id="PF07731"/>
    </source>
</evidence>
<dbReference type="CDD" id="cd13870">
    <property type="entry name" value="CuRO_2_CopA_like_1"/>
    <property type="match status" value="1"/>
</dbReference>
<dbReference type="PANTHER" id="PTHR11709">
    <property type="entry name" value="MULTI-COPPER OXIDASE"/>
    <property type="match status" value="1"/>
</dbReference>
<feature type="chain" id="PRO_5047275450" evidence="4">
    <location>
        <begin position="25"/>
        <end position="491"/>
    </location>
</feature>
<dbReference type="PANTHER" id="PTHR11709:SF394">
    <property type="entry name" value="FI03373P-RELATED"/>
    <property type="match status" value="1"/>
</dbReference>
<dbReference type="CDD" id="cd13861">
    <property type="entry name" value="CuRO_1_CumA_like"/>
    <property type="match status" value="1"/>
</dbReference>
<gene>
    <name evidence="8" type="ORF">AADG42_05790</name>
</gene>